<gene>
    <name evidence="1" type="ORF">H1D24_35105</name>
</gene>
<dbReference type="EMBL" id="JACEHE010000034">
    <property type="protein sequence ID" value="MBA2950852.1"/>
    <property type="molecule type" value="Genomic_DNA"/>
</dbReference>
<dbReference type="Proteomes" id="UP000545761">
    <property type="component" value="Unassembled WGS sequence"/>
</dbReference>
<name>A0A7W0ICY7_9ACTN</name>
<organism evidence="1 2">
    <name type="scientific">Streptomyces himalayensis subsp. himalayensis</name>
    <dbReference type="NCBI Taxonomy" id="2756131"/>
    <lineage>
        <taxon>Bacteria</taxon>
        <taxon>Bacillati</taxon>
        <taxon>Actinomycetota</taxon>
        <taxon>Actinomycetes</taxon>
        <taxon>Kitasatosporales</taxon>
        <taxon>Streptomycetaceae</taxon>
        <taxon>Streptomyces</taxon>
        <taxon>Streptomyces himalayensis</taxon>
    </lineage>
</organism>
<proteinExistence type="predicted"/>
<accession>A0A7W0ICY7</accession>
<sequence length="46" mass="5116">MPVPTDRQQINQIVQSTEQWGGRTPKAGGRLLEGRTWDQMPLPVAA</sequence>
<dbReference type="AlphaFoldDB" id="A0A7W0ICY7"/>
<dbReference type="RefSeq" id="WP_181661802.1">
    <property type="nucleotide sequence ID" value="NZ_JACEHE010000034.1"/>
</dbReference>
<reference evidence="1 2" key="1">
    <citation type="submission" date="2020-07" db="EMBL/GenBank/DDBJ databases">
        <title>Streptomyces isolated from Indian soil.</title>
        <authorList>
            <person name="Mandal S."/>
            <person name="Maiti P.K."/>
        </authorList>
    </citation>
    <scope>NUCLEOTIDE SEQUENCE [LARGE SCALE GENOMIC DNA]</scope>
    <source>
        <strain evidence="1 2">PSKA28</strain>
    </source>
</reference>
<evidence type="ECO:0000313" key="1">
    <source>
        <dbReference type="EMBL" id="MBA2950852.1"/>
    </source>
</evidence>
<evidence type="ECO:0000313" key="2">
    <source>
        <dbReference type="Proteomes" id="UP000545761"/>
    </source>
</evidence>
<protein>
    <submittedName>
        <fullName evidence="1">Uncharacterized protein</fullName>
    </submittedName>
</protein>
<comment type="caution">
    <text evidence="1">The sequence shown here is derived from an EMBL/GenBank/DDBJ whole genome shotgun (WGS) entry which is preliminary data.</text>
</comment>